<dbReference type="Proteomes" id="UP000199393">
    <property type="component" value="Chromosome I"/>
</dbReference>
<name>A0A1C3MW98_9ACTN</name>
<organism evidence="1 2">
    <name type="scientific">Micromonospora krabiensis</name>
    <dbReference type="NCBI Taxonomy" id="307121"/>
    <lineage>
        <taxon>Bacteria</taxon>
        <taxon>Bacillati</taxon>
        <taxon>Actinomycetota</taxon>
        <taxon>Actinomycetes</taxon>
        <taxon>Micromonosporales</taxon>
        <taxon>Micromonosporaceae</taxon>
        <taxon>Micromonospora</taxon>
    </lineage>
</organism>
<protein>
    <submittedName>
        <fullName evidence="1">Uncharacterized protein</fullName>
    </submittedName>
</protein>
<dbReference type="EMBL" id="LT598496">
    <property type="protein sequence ID" value="SBV24599.1"/>
    <property type="molecule type" value="Genomic_DNA"/>
</dbReference>
<dbReference type="STRING" id="307121.GA0070620_0020"/>
<proteinExistence type="predicted"/>
<sequence length="97" mass="10147">MGGLVWLPAADGLVAIESNAGEVRQRVHIDNRLVGLIETAFGFVAAHRTGVLIGIDHDGNICGRLVVDRQIAGLYEHETAGALLFGKGTLTAGTLQA</sequence>
<accession>A0A1C3MW98</accession>
<evidence type="ECO:0000313" key="1">
    <source>
        <dbReference type="EMBL" id="SBV24599.1"/>
    </source>
</evidence>
<dbReference type="AlphaFoldDB" id="A0A1C3MW98"/>
<gene>
    <name evidence="1" type="ORF">GA0070620_0020</name>
</gene>
<keyword evidence="2" id="KW-1185">Reference proteome</keyword>
<evidence type="ECO:0000313" key="2">
    <source>
        <dbReference type="Proteomes" id="UP000199393"/>
    </source>
</evidence>
<reference evidence="2" key="1">
    <citation type="submission" date="2016-06" db="EMBL/GenBank/DDBJ databases">
        <authorList>
            <person name="Varghese N."/>
        </authorList>
    </citation>
    <scope>NUCLEOTIDE SEQUENCE [LARGE SCALE GENOMIC DNA]</scope>
    <source>
        <strain evidence="2">DSM 45344</strain>
    </source>
</reference>